<dbReference type="Proteomes" id="UP000291084">
    <property type="component" value="Chromosome 3"/>
</dbReference>
<evidence type="ECO:0000256" key="2">
    <source>
        <dbReference type="SAM" id="Phobius"/>
    </source>
</evidence>
<feature type="transmembrane region" description="Helical" evidence="2">
    <location>
        <begin position="59"/>
        <end position="78"/>
    </location>
</feature>
<accession>A0A0S3RQ80</accession>
<feature type="region of interest" description="Disordered" evidence="1">
    <location>
        <begin position="1"/>
        <end position="34"/>
    </location>
</feature>
<keyword evidence="2" id="KW-0812">Transmembrane</keyword>
<organism evidence="3 4">
    <name type="scientific">Vigna angularis var. angularis</name>
    <dbReference type="NCBI Taxonomy" id="157739"/>
    <lineage>
        <taxon>Eukaryota</taxon>
        <taxon>Viridiplantae</taxon>
        <taxon>Streptophyta</taxon>
        <taxon>Embryophyta</taxon>
        <taxon>Tracheophyta</taxon>
        <taxon>Spermatophyta</taxon>
        <taxon>Magnoliopsida</taxon>
        <taxon>eudicotyledons</taxon>
        <taxon>Gunneridae</taxon>
        <taxon>Pentapetalae</taxon>
        <taxon>rosids</taxon>
        <taxon>fabids</taxon>
        <taxon>Fabales</taxon>
        <taxon>Fabaceae</taxon>
        <taxon>Papilionoideae</taxon>
        <taxon>50 kb inversion clade</taxon>
        <taxon>NPAAA clade</taxon>
        <taxon>indigoferoid/millettioid clade</taxon>
        <taxon>Phaseoleae</taxon>
        <taxon>Vigna</taxon>
    </lineage>
</organism>
<sequence>MEEGGMIEVKLRRKADHTKSDSAAEQKPLETKESLHASMGDVCDSISAMHPSAKSSNSIDFFFFLPVMEIYIYIYIYIY</sequence>
<evidence type="ECO:0000256" key="1">
    <source>
        <dbReference type="SAM" id="MobiDB-lite"/>
    </source>
</evidence>
<feature type="compositionally biased region" description="Basic and acidic residues" evidence="1">
    <location>
        <begin position="17"/>
        <end position="34"/>
    </location>
</feature>
<evidence type="ECO:0000313" key="4">
    <source>
        <dbReference type="Proteomes" id="UP000291084"/>
    </source>
</evidence>
<gene>
    <name evidence="3" type="primary">Vigan.03G282700</name>
    <name evidence="3" type="ORF">VIGAN_03282700</name>
</gene>
<keyword evidence="2" id="KW-1133">Transmembrane helix</keyword>
<reference evidence="3 4" key="1">
    <citation type="journal article" date="2015" name="Sci. Rep.">
        <title>The power of single molecule real-time sequencing technology in the de novo assembly of a eukaryotic genome.</title>
        <authorList>
            <person name="Sakai H."/>
            <person name="Naito K."/>
            <person name="Ogiso-Tanaka E."/>
            <person name="Takahashi Y."/>
            <person name="Iseki K."/>
            <person name="Muto C."/>
            <person name="Satou K."/>
            <person name="Teruya K."/>
            <person name="Shiroma A."/>
            <person name="Shimoji M."/>
            <person name="Hirano T."/>
            <person name="Itoh T."/>
            <person name="Kaga A."/>
            <person name="Tomooka N."/>
        </authorList>
    </citation>
    <scope>NUCLEOTIDE SEQUENCE [LARGE SCALE GENOMIC DNA]</scope>
    <source>
        <strain evidence="4">cv. Shumari</strain>
    </source>
</reference>
<dbReference type="EMBL" id="AP015036">
    <property type="protein sequence ID" value="BAT82768.1"/>
    <property type="molecule type" value="Genomic_DNA"/>
</dbReference>
<dbReference type="AlphaFoldDB" id="A0A0S3RQ80"/>
<name>A0A0S3RQ80_PHAAN</name>
<protein>
    <submittedName>
        <fullName evidence="3">Uncharacterized protein</fullName>
    </submittedName>
</protein>
<proteinExistence type="predicted"/>
<keyword evidence="4" id="KW-1185">Reference proteome</keyword>
<feature type="non-terminal residue" evidence="3">
    <location>
        <position position="79"/>
    </location>
</feature>
<evidence type="ECO:0000313" key="3">
    <source>
        <dbReference type="EMBL" id="BAT82768.1"/>
    </source>
</evidence>
<keyword evidence="2" id="KW-0472">Membrane</keyword>